<protein>
    <recommendedName>
        <fullName evidence="2">High-affinity zinc uptake system protein ZnuA</fullName>
    </recommendedName>
</protein>
<feature type="signal peptide" evidence="6">
    <location>
        <begin position="1"/>
        <end position="21"/>
    </location>
</feature>
<keyword evidence="5" id="KW-0406">Ion transport</keyword>
<dbReference type="PANTHER" id="PTHR42953:SF3">
    <property type="entry name" value="HIGH-AFFINITY ZINC UPTAKE SYSTEM PROTEIN ZNUA"/>
    <property type="match status" value="1"/>
</dbReference>
<dbReference type="InterPro" id="IPR006127">
    <property type="entry name" value="ZnuA-like"/>
</dbReference>
<sequence>MLRILTIFVLLCLPVLQSCQSEPPAKPVIVSTIKPIHALVYAIAGGANSPLDIRQLLPDGASPHHYALKPSEMRTLETARVVFRIGSGLETFLDKPLATAIPTREVITLADIPGIQALGSRQPHGNEHAGHDAHSADSHLWLNPVNAIAMSREIARALSAVDSAHQADYRANAQQLIANIETTDARIRQQLAPLSQQPYLSFHDAWQHFDTHYGLNFAGAVTLDVSRLPGARHVQDIRQIIEEKQAVCLFQEPQFAPAMIKTLVEGSTIRIGELDPLGMELSLDKDTYPKLLQAAADSFQQCLSGTGSIHP</sequence>
<name>A0A1Y1QXS5_9GAMM</name>
<gene>
    <name evidence="7" type="ORF">BWK73_04375</name>
</gene>
<dbReference type="Proteomes" id="UP000192491">
    <property type="component" value="Unassembled WGS sequence"/>
</dbReference>
<organism evidence="7 8">
    <name type="scientific">Thiothrix lacustris</name>
    <dbReference type="NCBI Taxonomy" id="525917"/>
    <lineage>
        <taxon>Bacteria</taxon>
        <taxon>Pseudomonadati</taxon>
        <taxon>Pseudomonadota</taxon>
        <taxon>Gammaproteobacteria</taxon>
        <taxon>Thiotrichales</taxon>
        <taxon>Thiotrichaceae</taxon>
        <taxon>Thiothrix</taxon>
    </lineage>
</organism>
<keyword evidence="3" id="KW-0813">Transport</keyword>
<dbReference type="AlphaFoldDB" id="A0A1Y1QXS5"/>
<evidence type="ECO:0000256" key="6">
    <source>
        <dbReference type="SAM" id="SignalP"/>
    </source>
</evidence>
<dbReference type="InterPro" id="IPR050492">
    <property type="entry name" value="Bact_metal-bind_prot9"/>
</dbReference>
<dbReference type="PANTHER" id="PTHR42953">
    <property type="entry name" value="HIGH-AFFINITY ZINC UPTAKE SYSTEM PROTEIN ZNUA-RELATED"/>
    <property type="match status" value="1"/>
</dbReference>
<accession>A0A1Y1QXS5</accession>
<dbReference type="GO" id="GO:0006829">
    <property type="term" value="P:zinc ion transport"/>
    <property type="evidence" value="ECO:0007669"/>
    <property type="project" value="UniProtKB-KW"/>
</dbReference>
<dbReference type="SUPFAM" id="SSF53807">
    <property type="entry name" value="Helical backbone' metal receptor"/>
    <property type="match status" value="1"/>
</dbReference>
<comment type="similarity">
    <text evidence="1">Belongs to the bacterial solute-binding protein 9 family.</text>
</comment>
<evidence type="ECO:0000256" key="5">
    <source>
        <dbReference type="ARBA" id="ARBA00022906"/>
    </source>
</evidence>
<evidence type="ECO:0000313" key="8">
    <source>
        <dbReference type="Proteomes" id="UP000192491"/>
    </source>
</evidence>
<keyword evidence="5" id="KW-0864">Zinc transport</keyword>
<dbReference type="Pfam" id="PF01297">
    <property type="entry name" value="ZnuA"/>
    <property type="match status" value="1"/>
</dbReference>
<reference evidence="7 8" key="1">
    <citation type="submission" date="2017-01" db="EMBL/GenBank/DDBJ databases">
        <title>Novel large sulfur bacteria in the metagenomes of groundwater-fed chemosynthetic microbial mats in the Lake Huron basin.</title>
        <authorList>
            <person name="Sharrar A.M."/>
            <person name="Flood B.E."/>
            <person name="Bailey J.V."/>
            <person name="Jones D.S."/>
            <person name="Biddanda B."/>
            <person name="Ruberg S.A."/>
            <person name="Marcus D.N."/>
            <person name="Dick G.J."/>
        </authorList>
    </citation>
    <scope>NUCLEOTIDE SEQUENCE [LARGE SCALE GENOMIC DNA]</scope>
    <source>
        <strain evidence="7">A8</strain>
    </source>
</reference>
<dbReference type="EMBL" id="MTEJ01000006">
    <property type="protein sequence ID" value="OQX16257.1"/>
    <property type="molecule type" value="Genomic_DNA"/>
</dbReference>
<dbReference type="Gene3D" id="3.40.50.1980">
    <property type="entry name" value="Nitrogenase molybdenum iron protein domain"/>
    <property type="match status" value="2"/>
</dbReference>
<keyword evidence="5" id="KW-0862">Zinc</keyword>
<feature type="chain" id="PRO_5013231467" description="High-affinity zinc uptake system protein ZnuA" evidence="6">
    <location>
        <begin position="22"/>
        <end position="311"/>
    </location>
</feature>
<evidence type="ECO:0000256" key="3">
    <source>
        <dbReference type="ARBA" id="ARBA00022448"/>
    </source>
</evidence>
<evidence type="ECO:0000256" key="1">
    <source>
        <dbReference type="ARBA" id="ARBA00011028"/>
    </source>
</evidence>
<proteinExistence type="inferred from homology"/>
<evidence type="ECO:0000313" key="7">
    <source>
        <dbReference type="EMBL" id="OQX16257.1"/>
    </source>
</evidence>
<dbReference type="GO" id="GO:0046872">
    <property type="term" value="F:metal ion binding"/>
    <property type="evidence" value="ECO:0007669"/>
    <property type="project" value="InterPro"/>
</dbReference>
<evidence type="ECO:0000256" key="4">
    <source>
        <dbReference type="ARBA" id="ARBA00022729"/>
    </source>
</evidence>
<keyword evidence="4 6" id="KW-0732">Signal</keyword>
<dbReference type="PROSITE" id="PS51257">
    <property type="entry name" value="PROKAR_LIPOPROTEIN"/>
    <property type="match status" value="1"/>
</dbReference>
<evidence type="ECO:0000256" key="2">
    <source>
        <dbReference type="ARBA" id="ARBA00015915"/>
    </source>
</evidence>
<comment type="caution">
    <text evidence="7">The sequence shown here is derived from an EMBL/GenBank/DDBJ whole genome shotgun (WGS) entry which is preliminary data.</text>
</comment>